<protein>
    <recommendedName>
        <fullName evidence="3">histidine kinase</fullName>
        <ecNumber evidence="3">2.7.13.3</ecNumber>
    </recommendedName>
</protein>
<keyword evidence="4" id="KW-1003">Cell membrane</keyword>
<gene>
    <name evidence="12" type="ORF">ABSL23_08605</name>
</gene>
<keyword evidence="10" id="KW-0472">Membrane</keyword>
<dbReference type="CDD" id="cd00082">
    <property type="entry name" value="HisKA"/>
    <property type="match status" value="1"/>
</dbReference>
<dbReference type="PANTHER" id="PTHR44936:SF10">
    <property type="entry name" value="SENSOR PROTEIN RSTB"/>
    <property type="match status" value="1"/>
</dbReference>
<keyword evidence="9 12" id="KW-0067">ATP-binding</keyword>
<dbReference type="KEGG" id="hanx:ABSL23_08605"/>
<evidence type="ECO:0000256" key="9">
    <source>
        <dbReference type="ARBA" id="ARBA00022840"/>
    </source>
</evidence>
<dbReference type="PROSITE" id="PS50109">
    <property type="entry name" value="HIS_KIN"/>
    <property type="match status" value="1"/>
</dbReference>
<feature type="transmembrane region" description="Helical" evidence="10">
    <location>
        <begin position="42"/>
        <end position="62"/>
    </location>
</feature>
<feature type="domain" description="Histidine kinase" evidence="11">
    <location>
        <begin position="152"/>
        <end position="344"/>
    </location>
</feature>
<dbReference type="Gene3D" id="3.30.565.10">
    <property type="entry name" value="Histidine kinase-like ATPase, C-terminal domain"/>
    <property type="match status" value="1"/>
</dbReference>
<evidence type="ECO:0000256" key="1">
    <source>
        <dbReference type="ARBA" id="ARBA00000085"/>
    </source>
</evidence>
<organism evidence="12">
    <name type="scientific">Halobacterium sp. NMX12-1</name>
    <dbReference type="NCBI Taxonomy" id="3166650"/>
    <lineage>
        <taxon>Archaea</taxon>
        <taxon>Methanobacteriati</taxon>
        <taxon>Methanobacteriota</taxon>
        <taxon>Stenosarchaea group</taxon>
        <taxon>Halobacteria</taxon>
        <taxon>Halobacteriales</taxon>
        <taxon>Halobacteriaceae</taxon>
        <taxon>Halobacterium</taxon>
    </lineage>
</organism>
<dbReference type="GO" id="GO:0005524">
    <property type="term" value="F:ATP binding"/>
    <property type="evidence" value="ECO:0007669"/>
    <property type="project" value="UniProtKB-KW"/>
</dbReference>
<evidence type="ECO:0000256" key="5">
    <source>
        <dbReference type="ARBA" id="ARBA00022553"/>
    </source>
</evidence>
<sequence length="346" mass="36414">MGSLRRHLPVAVVAGFAVGLLAVSAAHHATEIEHINHTGGPLSAFVVDAVPAGILLFAGYWLHAADVGADARWLVAAWSMAGSALFTTVTVLTIAIREFEGRRVVEPAFPMLVDAGVGAVAGFVAGAFYVRARRDADRAARAGDAFAFVNDVLRHDIRNSLGVIRGQAELLAATSDDDAVQSRAETIHEQTDEALDRIENASTIANTLSDDAALEPVDLVPPAETAADRVADAYAVAVDTDLPERALVRANDAVQSVVDNLVENAAEHNDADDPRVTVAVERADETVRFEVRDNGPGVDPSVLADADGGLELVRTLVDHYDGRVDVTANEPRGAVFAVELPRAGAA</sequence>
<feature type="transmembrane region" description="Helical" evidence="10">
    <location>
        <begin position="74"/>
        <end position="96"/>
    </location>
</feature>
<reference evidence="12" key="1">
    <citation type="submission" date="2024-06" db="EMBL/GenBank/DDBJ databases">
        <title>Genome Sequence of an extremely halophilic archaeon isolated from Permian era halite, Salado Formation, Carlsbad, New Mexico: Halobacterium sp. strain NMX12-1.</title>
        <authorList>
            <person name="Sotoa L."/>
            <person name="DasSarma P."/>
            <person name="Anton B.P."/>
            <person name="Vincze T."/>
            <person name="Verma I."/>
            <person name="Eralp B."/>
            <person name="Powers D.W."/>
            <person name="Dozier B.L."/>
            <person name="Roberts R.J."/>
            <person name="DasSarma S."/>
        </authorList>
    </citation>
    <scope>NUCLEOTIDE SEQUENCE</scope>
    <source>
        <strain evidence="12">NMX12-1</strain>
    </source>
</reference>
<evidence type="ECO:0000256" key="4">
    <source>
        <dbReference type="ARBA" id="ARBA00022475"/>
    </source>
</evidence>
<dbReference type="InterPro" id="IPR004358">
    <property type="entry name" value="Sig_transdc_His_kin-like_C"/>
</dbReference>
<keyword evidence="7" id="KW-0547">Nucleotide-binding</keyword>
<dbReference type="Pfam" id="PF16926">
    <property type="entry name" value="HisKA_4TM"/>
    <property type="match status" value="1"/>
</dbReference>
<keyword evidence="5" id="KW-0597">Phosphoprotein</keyword>
<dbReference type="InterPro" id="IPR036890">
    <property type="entry name" value="HATPase_C_sf"/>
</dbReference>
<accession>A0AAU8C902</accession>
<dbReference type="SMART" id="SM00387">
    <property type="entry name" value="HATPase_c"/>
    <property type="match status" value="1"/>
</dbReference>
<evidence type="ECO:0000256" key="7">
    <source>
        <dbReference type="ARBA" id="ARBA00022741"/>
    </source>
</evidence>
<dbReference type="Pfam" id="PF02518">
    <property type="entry name" value="HATPase_c"/>
    <property type="match status" value="1"/>
</dbReference>
<dbReference type="InterPro" id="IPR036097">
    <property type="entry name" value="HisK_dim/P_sf"/>
</dbReference>
<name>A0AAU8C902_9EURY</name>
<comment type="subcellular location">
    <subcellularLocation>
        <location evidence="2">Cell membrane</location>
        <topology evidence="2">Multi-pass membrane protein</topology>
    </subcellularLocation>
</comment>
<dbReference type="GO" id="GO:0005886">
    <property type="term" value="C:plasma membrane"/>
    <property type="evidence" value="ECO:0007669"/>
    <property type="project" value="UniProtKB-SubCell"/>
</dbReference>
<dbReference type="SUPFAM" id="SSF55874">
    <property type="entry name" value="ATPase domain of HSP90 chaperone/DNA topoisomerase II/histidine kinase"/>
    <property type="match status" value="1"/>
</dbReference>
<dbReference type="InterPro" id="IPR003594">
    <property type="entry name" value="HATPase_dom"/>
</dbReference>
<dbReference type="PANTHER" id="PTHR44936">
    <property type="entry name" value="SENSOR PROTEIN CREC"/>
    <property type="match status" value="1"/>
</dbReference>
<evidence type="ECO:0000256" key="6">
    <source>
        <dbReference type="ARBA" id="ARBA00022679"/>
    </source>
</evidence>
<evidence type="ECO:0000256" key="2">
    <source>
        <dbReference type="ARBA" id="ARBA00004651"/>
    </source>
</evidence>
<dbReference type="InterPro" id="IPR003661">
    <property type="entry name" value="HisK_dim/P_dom"/>
</dbReference>
<comment type="catalytic activity">
    <reaction evidence="1">
        <text>ATP + protein L-histidine = ADP + protein N-phospho-L-histidine.</text>
        <dbReference type="EC" id="2.7.13.3"/>
    </reaction>
</comment>
<evidence type="ECO:0000259" key="11">
    <source>
        <dbReference type="PROSITE" id="PS50109"/>
    </source>
</evidence>
<feature type="transmembrane region" description="Helical" evidence="10">
    <location>
        <begin position="108"/>
        <end position="130"/>
    </location>
</feature>
<dbReference type="EC" id="2.7.13.3" evidence="3"/>
<keyword evidence="10" id="KW-0812">Transmembrane</keyword>
<dbReference type="RefSeq" id="WP_353633421.1">
    <property type="nucleotide sequence ID" value="NZ_CP159204.1"/>
</dbReference>
<dbReference type="SUPFAM" id="SSF47384">
    <property type="entry name" value="Homodimeric domain of signal transducing histidine kinase"/>
    <property type="match status" value="1"/>
</dbReference>
<evidence type="ECO:0000313" key="12">
    <source>
        <dbReference type="EMBL" id="XCF15311.1"/>
    </source>
</evidence>
<dbReference type="GO" id="GO:0000155">
    <property type="term" value="F:phosphorelay sensor kinase activity"/>
    <property type="evidence" value="ECO:0007669"/>
    <property type="project" value="InterPro"/>
</dbReference>
<keyword evidence="8" id="KW-0418">Kinase</keyword>
<dbReference type="AlphaFoldDB" id="A0AAU8C902"/>
<dbReference type="InterPro" id="IPR050980">
    <property type="entry name" value="2C_sensor_his_kinase"/>
</dbReference>
<dbReference type="Pfam" id="PF00512">
    <property type="entry name" value="HisKA"/>
    <property type="match status" value="1"/>
</dbReference>
<evidence type="ECO:0000256" key="8">
    <source>
        <dbReference type="ARBA" id="ARBA00022777"/>
    </source>
</evidence>
<dbReference type="GeneID" id="91109204"/>
<dbReference type="Gene3D" id="1.10.287.130">
    <property type="match status" value="1"/>
</dbReference>
<dbReference type="EMBL" id="CP159204">
    <property type="protein sequence ID" value="XCF15311.1"/>
    <property type="molecule type" value="Genomic_DNA"/>
</dbReference>
<dbReference type="InterPro" id="IPR031623">
    <property type="entry name" value="HisKA_4TM"/>
</dbReference>
<keyword evidence="6" id="KW-0808">Transferase</keyword>
<evidence type="ECO:0000256" key="10">
    <source>
        <dbReference type="SAM" id="Phobius"/>
    </source>
</evidence>
<dbReference type="InterPro" id="IPR005467">
    <property type="entry name" value="His_kinase_dom"/>
</dbReference>
<keyword evidence="10" id="KW-1133">Transmembrane helix</keyword>
<dbReference type="PRINTS" id="PR00344">
    <property type="entry name" value="BCTRLSENSOR"/>
</dbReference>
<evidence type="ECO:0000256" key="3">
    <source>
        <dbReference type="ARBA" id="ARBA00012438"/>
    </source>
</evidence>
<proteinExistence type="predicted"/>